<evidence type="ECO:0000259" key="1">
    <source>
        <dbReference type="PROSITE" id="PS51459"/>
    </source>
</evidence>
<comment type="caution">
    <text evidence="2">The sequence shown here is derived from an EMBL/GenBank/DDBJ whole genome shotgun (WGS) entry which is preliminary data.</text>
</comment>
<sequence length="144" mass="16046">MTTIENYIRVIFDDVIKFHNELEQSGNEIKTRIIDHGRIEAAVNAPFATLGGVDLYPSIFDKTAALWHGLANDHGFEDGNKRTATHSMLCFLGVNDISLEYSQKELSDMAVLVGSGNSKISRQEISDWIKKGLIKISFITSCIK</sequence>
<dbReference type="SUPFAM" id="SSF140931">
    <property type="entry name" value="Fic-like"/>
    <property type="match status" value="1"/>
</dbReference>
<dbReference type="Gene3D" id="1.20.120.1870">
    <property type="entry name" value="Fic/DOC protein, Fido domain"/>
    <property type="match status" value="1"/>
</dbReference>
<name>A0ABT9Y567_9FIRM</name>
<proteinExistence type="predicted"/>
<feature type="domain" description="Fido" evidence="1">
    <location>
        <begin position="10"/>
        <end position="131"/>
    </location>
</feature>
<dbReference type="EMBL" id="JAUSUE010000003">
    <property type="protein sequence ID" value="MDQ0202871.1"/>
    <property type="molecule type" value="Genomic_DNA"/>
</dbReference>
<keyword evidence="3" id="KW-1185">Reference proteome</keyword>
<dbReference type="NCBIfam" id="TIGR01550">
    <property type="entry name" value="DOC_P1"/>
    <property type="match status" value="1"/>
</dbReference>
<dbReference type="Pfam" id="PF02661">
    <property type="entry name" value="Fic"/>
    <property type="match status" value="1"/>
</dbReference>
<dbReference type="PANTHER" id="PTHR39426:SF1">
    <property type="entry name" value="HOMOLOGY TO DEATH-ON-CURING PROTEIN OF PHAGE P1"/>
    <property type="match status" value="1"/>
</dbReference>
<dbReference type="Proteomes" id="UP001239167">
    <property type="component" value="Unassembled WGS sequence"/>
</dbReference>
<gene>
    <name evidence="2" type="ORF">J2S01_000567</name>
</gene>
<dbReference type="InterPro" id="IPR003812">
    <property type="entry name" value="Fido"/>
</dbReference>
<evidence type="ECO:0000313" key="3">
    <source>
        <dbReference type="Proteomes" id="UP001239167"/>
    </source>
</evidence>
<organism evidence="2 3">
    <name type="scientific">Pectinatus haikarae</name>
    <dbReference type="NCBI Taxonomy" id="349096"/>
    <lineage>
        <taxon>Bacteria</taxon>
        <taxon>Bacillati</taxon>
        <taxon>Bacillota</taxon>
        <taxon>Negativicutes</taxon>
        <taxon>Selenomonadales</taxon>
        <taxon>Selenomonadaceae</taxon>
        <taxon>Pectinatus</taxon>
    </lineage>
</organism>
<reference evidence="2 3" key="1">
    <citation type="submission" date="2023-07" db="EMBL/GenBank/DDBJ databases">
        <title>Genomic Encyclopedia of Type Strains, Phase IV (KMG-IV): sequencing the most valuable type-strain genomes for metagenomic binning, comparative biology and taxonomic classification.</title>
        <authorList>
            <person name="Goeker M."/>
        </authorList>
    </citation>
    <scope>NUCLEOTIDE SEQUENCE [LARGE SCALE GENOMIC DNA]</scope>
    <source>
        <strain evidence="2 3">DSM 16980</strain>
    </source>
</reference>
<dbReference type="PANTHER" id="PTHR39426">
    <property type="entry name" value="HOMOLOGY TO DEATH-ON-CURING PROTEIN OF PHAGE P1"/>
    <property type="match status" value="1"/>
</dbReference>
<dbReference type="InterPro" id="IPR036597">
    <property type="entry name" value="Fido-like_dom_sf"/>
</dbReference>
<evidence type="ECO:0000313" key="2">
    <source>
        <dbReference type="EMBL" id="MDQ0202871.1"/>
    </source>
</evidence>
<dbReference type="RefSeq" id="WP_307222834.1">
    <property type="nucleotide sequence ID" value="NZ_CP116940.1"/>
</dbReference>
<protein>
    <submittedName>
        <fullName evidence="2">Death-on-curing protein</fullName>
    </submittedName>
</protein>
<dbReference type="InterPro" id="IPR053737">
    <property type="entry name" value="Type_II_TA_Toxin"/>
</dbReference>
<accession>A0ABT9Y567</accession>
<dbReference type="InterPro" id="IPR006440">
    <property type="entry name" value="Doc"/>
</dbReference>
<dbReference type="PROSITE" id="PS51459">
    <property type="entry name" value="FIDO"/>
    <property type="match status" value="1"/>
</dbReference>